<evidence type="ECO:0000313" key="2">
    <source>
        <dbReference type="Proteomes" id="UP000198606"/>
    </source>
</evidence>
<protein>
    <submittedName>
        <fullName evidence="1">Uncharacterized protein</fullName>
    </submittedName>
</protein>
<dbReference type="EMBL" id="FNDG01000013">
    <property type="protein sequence ID" value="SDI24873.1"/>
    <property type="molecule type" value="Genomic_DNA"/>
</dbReference>
<reference evidence="1 2" key="1">
    <citation type="submission" date="2016-10" db="EMBL/GenBank/DDBJ databases">
        <authorList>
            <person name="de Groot N.N."/>
        </authorList>
    </citation>
    <scope>NUCLEOTIDE SEQUENCE [LARGE SCALE GENOMIC DNA]</scope>
    <source>
        <strain evidence="1 2">LMG 18387</strain>
    </source>
</reference>
<dbReference type="RefSeq" id="WP_244158215.1">
    <property type="nucleotide sequence ID" value="NZ_FNDG01000013.1"/>
</dbReference>
<proteinExistence type="predicted"/>
<accession>A0A1G8J1E1</accession>
<dbReference type="STRING" id="29435.SAMN05216588_113142"/>
<organism evidence="1 2">
    <name type="scientific">Phytopseudomonas flavescens</name>
    <dbReference type="NCBI Taxonomy" id="29435"/>
    <lineage>
        <taxon>Bacteria</taxon>
        <taxon>Pseudomonadati</taxon>
        <taxon>Pseudomonadota</taxon>
        <taxon>Gammaproteobacteria</taxon>
        <taxon>Pseudomonadales</taxon>
        <taxon>Pseudomonadaceae</taxon>
        <taxon>Phytopseudomonas</taxon>
    </lineage>
</organism>
<sequence length="84" mass="8676">MIIAGALSSPPLVHLDQANESDANLLARLGEQHDAIAAVKVGRLLFMPTGASATASGPAILTLADGNQHRFLQSERNACSGVRA</sequence>
<dbReference type="AlphaFoldDB" id="A0A1G8J1E1"/>
<evidence type="ECO:0000313" key="1">
    <source>
        <dbReference type="EMBL" id="SDI24873.1"/>
    </source>
</evidence>
<name>A0A1G8J1E1_9GAMM</name>
<gene>
    <name evidence="1" type="ORF">SAMN05216588_113142</name>
</gene>
<dbReference type="Proteomes" id="UP000198606">
    <property type="component" value="Unassembled WGS sequence"/>
</dbReference>